<proteinExistence type="predicted"/>
<evidence type="ECO:0008006" key="4">
    <source>
        <dbReference type="Google" id="ProtNLM"/>
    </source>
</evidence>
<dbReference type="Proteomes" id="UP000026915">
    <property type="component" value="Chromosome 2"/>
</dbReference>
<dbReference type="AlphaFoldDB" id="A0A061E8Y1"/>
<dbReference type="HOGENOM" id="CLU_165094_0_0_1"/>
<dbReference type="InterPro" id="IPR044659">
    <property type="entry name" value="PELPK1_2"/>
</dbReference>
<dbReference type="PANTHER" id="PTHR33088">
    <property type="entry name" value="MUCIN-2"/>
    <property type="match status" value="1"/>
</dbReference>
<name>A0A061E8Y1_THECC</name>
<evidence type="ECO:0000313" key="2">
    <source>
        <dbReference type="EMBL" id="EOX98693.1"/>
    </source>
</evidence>
<protein>
    <recommendedName>
        <fullName evidence="4">Hydroxyproline-rich glycoprotein family protein</fullName>
    </recommendedName>
</protein>
<sequence>MASHYLSTLTLPLLLITFWSMSGDSAILVQARNLLEVTLPEIPEHPKPELPHLLPFPKVELPPLPEFPELPKPELPKLPELFKHFLPHVPTPVEDMSDPKLIPSHSTTTP</sequence>
<feature type="chain" id="PRO_5001596963" description="Hydroxyproline-rich glycoprotein family protein" evidence="1">
    <location>
        <begin position="27"/>
        <end position="110"/>
    </location>
</feature>
<dbReference type="PANTHER" id="PTHR33088:SF64">
    <property type="entry name" value="GAMMA-GLIADIN"/>
    <property type="match status" value="1"/>
</dbReference>
<dbReference type="EMBL" id="CM001880">
    <property type="protein sequence ID" value="EOX98693.1"/>
    <property type="molecule type" value="Genomic_DNA"/>
</dbReference>
<evidence type="ECO:0000256" key="1">
    <source>
        <dbReference type="SAM" id="SignalP"/>
    </source>
</evidence>
<dbReference type="InParanoid" id="A0A061E8Y1"/>
<feature type="signal peptide" evidence="1">
    <location>
        <begin position="1"/>
        <end position="26"/>
    </location>
</feature>
<dbReference type="OMA" id="MAYHRFL"/>
<keyword evidence="1" id="KW-0732">Signal</keyword>
<gene>
    <name evidence="2" type="ORF">TCM_007390</name>
</gene>
<accession>A0A061E8Y1</accession>
<reference evidence="2 3" key="1">
    <citation type="journal article" date="2013" name="Genome Biol.">
        <title>The genome sequence of the most widely cultivated cacao type and its use to identify candidate genes regulating pod color.</title>
        <authorList>
            <person name="Motamayor J.C."/>
            <person name="Mockaitis K."/>
            <person name="Schmutz J."/>
            <person name="Haiminen N."/>
            <person name="Iii D.L."/>
            <person name="Cornejo O."/>
            <person name="Findley S.D."/>
            <person name="Zheng P."/>
            <person name="Utro F."/>
            <person name="Royaert S."/>
            <person name="Saski C."/>
            <person name="Jenkins J."/>
            <person name="Podicheti R."/>
            <person name="Zhao M."/>
            <person name="Scheffler B.E."/>
            <person name="Stack J.C."/>
            <person name="Feltus F.A."/>
            <person name="Mustiga G.M."/>
            <person name="Amores F."/>
            <person name="Phillips W."/>
            <person name="Marelli J.P."/>
            <person name="May G.D."/>
            <person name="Shapiro H."/>
            <person name="Ma J."/>
            <person name="Bustamante C.D."/>
            <person name="Schnell R.J."/>
            <person name="Main D."/>
            <person name="Gilbert D."/>
            <person name="Parida L."/>
            <person name="Kuhn D.N."/>
        </authorList>
    </citation>
    <scope>NUCLEOTIDE SEQUENCE [LARGE SCALE GENOMIC DNA]</scope>
    <source>
        <strain evidence="3">cv. Matina 1-6</strain>
    </source>
</reference>
<keyword evidence="3" id="KW-1185">Reference proteome</keyword>
<evidence type="ECO:0000313" key="3">
    <source>
        <dbReference type="Proteomes" id="UP000026915"/>
    </source>
</evidence>
<dbReference type="Gramene" id="EOX98693">
    <property type="protein sequence ID" value="EOX98693"/>
    <property type="gene ID" value="TCM_007390"/>
</dbReference>
<organism evidence="2 3">
    <name type="scientific">Theobroma cacao</name>
    <name type="common">Cacao</name>
    <name type="synonym">Cocoa</name>
    <dbReference type="NCBI Taxonomy" id="3641"/>
    <lineage>
        <taxon>Eukaryota</taxon>
        <taxon>Viridiplantae</taxon>
        <taxon>Streptophyta</taxon>
        <taxon>Embryophyta</taxon>
        <taxon>Tracheophyta</taxon>
        <taxon>Spermatophyta</taxon>
        <taxon>Magnoliopsida</taxon>
        <taxon>eudicotyledons</taxon>
        <taxon>Gunneridae</taxon>
        <taxon>Pentapetalae</taxon>
        <taxon>rosids</taxon>
        <taxon>malvids</taxon>
        <taxon>Malvales</taxon>
        <taxon>Malvaceae</taxon>
        <taxon>Byttnerioideae</taxon>
        <taxon>Theobroma</taxon>
    </lineage>
</organism>